<gene>
    <name evidence="2" type="ORF">EUV02_01945</name>
</gene>
<feature type="transmembrane region" description="Helical" evidence="1">
    <location>
        <begin position="140"/>
        <end position="162"/>
    </location>
</feature>
<comment type="caution">
    <text evidence="2">The sequence shown here is derived from an EMBL/GenBank/DDBJ whole genome shotgun (WGS) entry which is preliminary data.</text>
</comment>
<feature type="transmembrane region" description="Helical" evidence="1">
    <location>
        <begin position="45"/>
        <end position="68"/>
    </location>
</feature>
<accession>A0A4Y9ER61</accession>
<dbReference type="RefSeq" id="WP_135244535.1">
    <property type="nucleotide sequence ID" value="NZ_SIHO01000001.1"/>
</dbReference>
<reference evidence="2 3" key="1">
    <citation type="submission" date="2019-02" db="EMBL/GenBank/DDBJ databases">
        <title>Polymorphobacter sp. isolated from the lake at the Tibet of China.</title>
        <authorList>
            <person name="Li A."/>
        </authorList>
    </citation>
    <scope>NUCLEOTIDE SEQUENCE [LARGE SCALE GENOMIC DNA]</scope>
    <source>
        <strain evidence="2 3">DJ1R-1</strain>
    </source>
</reference>
<keyword evidence="1" id="KW-0472">Membrane</keyword>
<sequence length="405" mass="43326">MTDPRPAPDRSGLARLAIFGGLGAGALVFFMVLTASVRQTPGASGVMSGIAVGLFAGLLVAMAGAWAAMRLMAKPEPAPDTAVGGELAESLAPVLREIETTRVDLLRQAKARGRWRIPLCTLGGIALWATGFWSDDPIDYFDLLTMAATGALVGWGWAEFALSDRYDRLYRDKMLPLIAARFGDITYTRAVDADLSALTAEHVFGDYDSAGAQNRLAGTHGGLPIDICELALTKGSGDNRQTVFSGLLASVELPRSLRGTTAVIAEGDVFAPARDWMSGRGRLRVRIEDPEFEKAYQVYGTDQIAARALLTPAFIERFRAMATHSWAGRPLALVQDNRLTLAIPRIGNSLFAPPSFRAPAASREALARLYRDITEVLATVDTVIDLDQAARGIAAGHAAKGDARD</sequence>
<feature type="transmembrane region" description="Helical" evidence="1">
    <location>
        <begin position="115"/>
        <end position="134"/>
    </location>
</feature>
<evidence type="ECO:0000256" key="1">
    <source>
        <dbReference type="SAM" id="Phobius"/>
    </source>
</evidence>
<keyword evidence="1" id="KW-0812">Transmembrane</keyword>
<feature type="transmembrane region" description="Helical" evidence="1">
    <location>
        <begin position="12"/>
        <end position="33"/>
    </location>
</feature>
<evidence type="ECO:0000313" key="2">
    <source>
        <dbReference type="EMBL" id="TFU05810.1"/>
    </source>
</evidence>
<keyword evidence="3" id="KW-1185">Reference proteome</keyword>
<dbReference type="AlphaFoldDB" id="A0A4Y9ER61"/>
<name>A0A4Y9ER61_9SPHN</name>
<dbReference type="EMBL" id="SIHO01000001">
    <property type="protein sequence ID" value="TFU05810.1"/>
    <property type="molecule type" value="Genomic_DNA"/>
</dbReference>
<dbReference type="Pfam" id="PF11335">
    <property type="entry name" value="DUF3137"/>
    <property type="match status" value="1"/>
</dbReference>
<protein>
    <submittedName>
        <fullName evidence="2">DUF3137 domain-containing protein</fullName>
    </submittedName>
</protein>
<dbReference type="Proteomes" id="UP000297737">
    <property type="component" value="Unassembled WGS sequence"/>
</dbReference>
<evidence type="ECO:0000313" key="3">
    <source>
        <dbReference type="Proteomes" id="UP000297737"/>
    </source>
</evidence>
<keyword evidence="1" id="KW-1133">Transmembrane helix</keyword>
<dbReference type="InterPro" id="IPR021484">
    <property type="entry name" value="DUF3137"/>
</dbReference>
<dbReference type="OrthoDB" id="4960523at2"/>
<organism evidence="2 3">
    <name type="scientific">Glacieibacterium arshaanense</name>
    <dbReference type="NCBI Taxonomy" id="2511025"/>
    <lineage>
        <taxon>Bacteria</taxon>
        <taxon>Pseudomonadati</taxon>
        <taxon>Pseudomonadota</taxon>
        <taxon>Alphaproteobacteria</taxon>
        <taxon>Sphingomonadales</taxon>
        <taxon>Sphingosinicellaceae</taxon>
        <taxon>Glacieibacterium</taxon>
    </lineage>
</organism>
<proteinExistence type="predicted"/>